<dbReference type="AlphaFoldDB" id="A0A7J6TF81"/>
<evidence type="ECO:0000313" key="3">
    <source>
        <dbReference type="Proteomes" id="UP000553632"/>
    </source>
</evidence>
<feature type="compositionally biased region" description="Low complexity" evidence="1">
    <location>
        <begin position="100"/>
        <end position="117"/>
    </location>
</feature>
<accession>A0A7J6TF81</accession>
<reference evidence="2 3" key="1">
    <citation type="submission" date="2020-04" db="EMBL/GenBank/DDBJ databases">
        <title>Perkinsus olseni comparative genomics.</title>
        <authorList>
            <person name="Bogema D.R."/>
        </authorList>
    </citation>
    <scope>NUCLEOTIDE SEQUENCE [LARGE SCALE GENOMIC DNA]</scope>
    <source>
        <strain evidence="2 3">ATCC PRA-207</strain>
    </source>
</reference>
<sequence>MHPSPLPSNRTAAFRSLSLYDYSVYEKNGSLLPAGMPTIVDNQRVPIGLNPAQRNKVLSESSSTYGHDTPYSRVITDKSVRFLYGSNFRFDEGGTVSLEPSSPSRTPVAPSTTPSATLREHTHVFSGDTPYARDEEENKRLLREQSRDAPRIEVRTPWADHNSDRAPQHPDGVDARPRYTSELDMHRLLR</sequence>
<feature type="compositionally biased region" description="Basic and acidic residues" evidence="1">
    <location>
        <begin position="161"/>
        <end position="190"/>
    </location>
</feature>
<dbReference type="Proteomes" id="UP000553632">
    <property type="component" value="Unassembled WGS sequence"/>
</dbReference>
<feature type="region of interest" description="Disordered" evidence="1">
    <location>
        <begin position="94"/>
        <end position="190"/>
    </location>
</feature>
<evidence type="ECO:0000313" key="2">
    <source>
        <dbReference type="EMBL" id="KAF4743929.1"/>
    </source>
</evidence>
<organism evidence="2 3">
    <name type="scientific">Perkinsus olseni</name>
    <name type="common">Perkinsus atlanticus</name>
    <dbReference type="NCBI Taxonomy" id="32597"/>
    <lineage>
        <taxon>Eukaryota</taxon>
        <taxon>Sar</taxon>
        <taxon>Alveolata</taxon>
        <taxon>Perkinsozoa</taxon>
        <taxon>Perkinsea</taxon>
        <taxon>Perkinsida</taxon>
        <taxon>Perkinsidae</taxon>
        <taxon>Perkinsus</taxon>
    </lineage>
</organism>
<evidence type="ECO:0000256" key="1">
    <source>
        <dbReference type="SAM" id="MobiDB-lite"/>
    </source>
</evidence>
<gene>
    <name evidence="2" type="ORF">FOZ63_028521</name>
</gene>
<proteinExistence type="predicted"/>
<feature type="compositionally biased region" description="Basic and acidic residues" evidence="1">
    <location>
        <begin position="131"/>
        <end position="154"/>
    </location>
</feature>
<keyword evidence="3" id="KW-1185">Reference proteome</keyword>
<name>A0A7J6TF81_PEROL</name>
<dbReference type="EMBL" id="JABANO010011156">
    <property type="protein sequence ID" value="KAF4743929.1"/>
    <property type="molecule type" value="Genomic_DNA"/>
</dbReference>
<protein>
    <submittedName>
        <fullName evidence="2">Uncharacterized protein</fullName>
    </submittedName>
</protein>
<comment type="caution">
    <text evidence="2">The sequence shown here is derived from an EMBL/GenBank/DDBJ whole genome shotgun (WGS) entry which is preliminary data.</text>
</comment>